<dbReference type="GeneID" id="14651909"/>
<dbReference type="GO" id="GO:0016747">
    <property type="term" value="F:acyltransferase activity, transferring groups other than amino-acyl groups"/>
    <property type="evidence" value="ECO:0007669"/>
    <property type="project" value="InterPro"/>
</dbReference>
<dbReference type="InterPro" id="IPR050832">
    <property type="entry name" value="Bact_Acetyltransf"/>
</dbReference>
<protein>
    <submittedName>
        <fullName evidence="4">GNAT family acetyltransferase</fullName>
        <ecNumber evidence="4">2.3.1.-</ecNumber>
    </submittedName>
</protein>
<dbReference type="KEGG" id="nmo:Nmlp_3507"/>
<reference evidence="4 5" key="1">
    <citation type="journal article" date="2013" name="Genome Announc.">
        <title>Genome of the haloarchaeon Natronomonas moolapensis, a neutrophilic member of a previously haloalkaliphilic genus.</title>
        <authorList>
            <person name="Dyall-Smith M.L."/>
            <person name="Pfeiffer F."/>
            <person name="Oberwinkler T."/>
            <person name="Klee K."/>
            <person name="Rampp M."/>
            <person name="Palm P."/>
            <person name="Gross K."/>
            <person name="Schuster S.C."/>
            <person name="Oesterhelt D."/>
        </authorList>
    </citation>
    <scope>NUCLEOTIDE SEQUENCE [LARGE SCALE GENOMIC DNA]</scope>
    <source>
        <strain evidence="5">DSM 18674 / JCM 14361 / 8.8.11</strain>
    </source>
</reference>
<keyword evidence="1 4" id="KW-0808">Transferase</keyword>
<dbReference type="RefSeq" id="WP_015410369.1">
    <property type="nucleotide sequence ID" value="NC_020388.1"/>
</dbReference>
<name>M1Y517_NATM8</name>
<evidence type="ECO:0000256" key="2">
    <source>
        <dbReference type="ARBA" id="ARBA00023315"/>
    </source>
</evidence>
<accession>M1Y517</accession>
<dbReference type="Pfam" id="PF00583">
    <property type="entry name" value="Acetyltransf_1"/>
    <property type="match status" value="1"/>
</dbReference>
<sequence length="170" mass="18092">MTVSVREATAADVEAIRAVAEDAWYAALGGALDPAEIAGALETYYDPEVVTAGIESDAIAFYVASVDGAVCGFTSAERTWADEVELHTIYVHPDRWGEGIGSALLDRAETWARGEGVDRVACGVLAGNAVGIGFLEAVGFERGRATEAEIVGTTYEEYEYEYNLRAEAEA</sequence>
<feature type="domain" description="N-acetyltransferase" evidence="3">
    <location>
        <begin position="3"/>
        <end position="165"/>
    </location>
</feature>
<evidence type="ECO:0000256" key="1">
    <source>
        <dbReference type="ARBA" id="ARBA00022679"/>
    </source>
</evidence>
<dbReference type="Gene3D" id="3.40.630.30">
    <property type="match status" value="1"/>
</dbReference>
<keyword evidence="5" id="KW-1185">Reference proteome</keyword>
<dbReference type="SUPFAM" id="SSF55729">
    <property type="entry name" value="Acyl-CoA N-acyltransferases (Nat)"/>
    <property type="match status" value="1"/>
</dbReference>
<dbReference type="CDD" id="cd04301">
    <property type="entry name" value="NAT_SF"/>
    <property type="match status" value="1"/>
</dbReference>
<organism evidence="4 5">
    <name type="scientific">Natronomonas moolapensis (strain DSM 18674 / CECT 7526 / JCM 14361 / 8.8.11)</name>
    <dbReference type="NCBI Taxonomy" id="268739"/>
    <lineage>
        <taxon>Archaea</taxon>
        <taxon>Methanobacteriati</taxon>
        <taxon>Methanobacteriota</taxon>
        <taxon>Stenosarchaea group</taxon>
        <taxon>Halobacteria</taxon>
        <taxon>Halobacteriales</taxon>
        <taxon>Natronomonadaceae</taxon>
        <taxon>Natronomonas</taxon>
    </lineage>
</organism>
<evidence type="ECO:0000259" key="3">
    <source>
        <dbReference type="PROSITE" id="PS51186"/>
    </source>
</evidence>
<evidence type="ECO:0000313" key="4">
    <source>
        <dbReference type="EMBL" id="CCQ37632.1"/>
    </source>
</evidence>
<dbReference type="AlphaFoldDB" id="M1Y517"/>
<dbReference type="InterPro" id="IPR000182">
    <property type="entry name" value="GNAT_dom"/>
</dbReference>
<dbReference type="PANTHER" id="PTHR43877">
    <property type="entry name" value="AMINOALKYLPHOSPHONATE N-ACETYLTRANSFERASE-RELATED-RELATED"/>
    <property type="match status" value="1"/>
</dbReference>
<dbReference type="EMBL" id="HF582854">
    <property type="protein sequence ID" value="CCQ37632.1"/>
    <property type="molecule type" value="Genomic_DNA"/>
</dbReference>
<dbReference type="EC" id="2.3.1.-" evidence="4"/>
<dbReference type="STRING" id="268739.Nmlp_3507"/>
<dbReference type="InterPro" id="IPR016181">
    <property type="entry name" value="Acyl_CoA_acyltransferase"/>
</dbReference>
<proteinExistence type="predicted"/>
<evidence type="ECO:0000313" key="5">
    <source>
        <dbReference type="Proteomes" id="UP000011867"/>
    </source>
</evidence>
<dbReference type="eggNOG" id="arCOG00844">
    <property type="taxonomic scope" value="Archaea"/>
</dbReference>
<keyword evidence="2 4" id="KW-0012">Acyltransferase</keyword>
<gene>
    <name evidence="4" type="ordered locus">Nmlp_3507</name>
</gene>
<dbReference type="HOGENOM" id="CLU_013985_18_3_2"/>
<dbReference type="PROSITE" id="PS51186">
    <property type="entry name" value="GNAT"/>
    <property type="match status" value="1"/>
</dbReference>
<dbReference type="OrthoDB" id="11597at2157"/>
<dbReference type="Proteomes" id="UP000011867">
    <property type="component" value="Chromosome"/>
</dbReference>